<organism evidence="2 3">
    <name type="scientific">Brassica carinata</name>
    <name type="common">Ethiopian mustard</name>
    <name type="synonym">Abyssinian cabbage</name>
    <dbReference type="NCBI Taxonomy" id="52824"/>
    <lineage>
        <taxon>Eukaryota</taxon>
        <taxon>Viridiplantae</taxon>
        <taxon>Streptophyta</taxon>
        <taxon>Embryophyta</taxon>
        <taxon>Tracheophyta</taxon>
        <taxon>Spermatophyta</taxon>
        <taxon>Magnoliopsida</taxon>
        <taxon>eudicotyledons</taxon>
        <taxon>Gunneridae</taxon>
        <taxon>Pentapetalae</taxon>
        <taxon>rosids</taxon>
        <taxon>malvids</taxon>
        <taxon>Brassicales</taxon>
        <taxon>Brassicaceae</taxon>
        <taxon>Brassiceae</taxon>
        <taxon>Brassica</taxon>
    </lineage>
</organism>
<feature type="chain" id="PRO_5036484596" evidence="1">
    <location>
        <begin position="22"/>
        <end position="146"/>
    </location>
</feature>
<sequence>MNLMFYFLLGLTASLTATVNAGGPVLDTDGDFILDGGSYYVLPIFSGGGLTLTPRGGTQYPLYIGQEYSDVNRGIPVIFSNCRSEFGFVLESVNLNIEMDVKATMCVESTYWWVSESDVAIKKFFVVAGVGPISYKPNRLCNKLEM</sequence>
<evidence type="ECO:0000313" key="3">
    <source>
        <dbReference type="Proteomes" id="UP000886595"/>
    </source>
</evidence>
<dbReference type="Proteomes" id="UP000886595">
    <property type="component" value="Unassembled WGS sequence"/>
</dbReference>
<dbReference type="InterPro" id="IPR002160">
    <property type="entry name" value="Prot_inh_Kunz-lg"/>
</dbReference>
<dbReference type="EMBL" id="JAAMPC010000003">
    <property type="protein sequence ID" value="KAG2321829.1"/>
    <property type="molecule type" value="Genomic_DNA"/>
</dbReference>
<evidence type="ECO:0000256" key="1">
    <source>
        <dbReference type="SAM" id="SignalP"/>
    </source>
</evidence>
<dbReference type="PANTHER" id="PTHR33107:SF68">
    <property type="entry name" value="TRYPSIN INHIBITOR"/>
    <property type="match status" value="1"/>
</dbReference>
<dbReference type="SUPFAM" id="SSF50386">
    <property type="entry name" value="STI-like"/>
    <property type="match status" value="1"/>
</dbReference>
<evidence type="ECO:0000313" key="2">
    <source>
        <dbReference type="EMBL" id="KAG2321829.1"/>
    </source>
</evidence>
<dbReference type="GO" id="GO:0004866">
    <property type="term" value="F:endopeptidase inhibitor activity"/>
    <property type="evidence" value="ECO:0007669"/>
    <property type="project" value="InterPro"/>
</dbReference>
<accession>A0A8X7W284</accession>
<gene>
    <name evidence="2" type="ORF">Bca52824_015042</name>
</gene>
<comment type="caution">
    <text evidence="2">The sequence shown here is derived from an EMBL/GenBank/DDBJ whole genome shotgun (WGS) entry which is preliminary data.</text>
</comment>
<feature type="signal peptide" evidence="1">
    <location>
        <begin position="1"/>
        <end position="21"/>
    </location>
</feature>
<dbReference type="InterPro" id="IPR011065">
    <property type="entry name" value="Kunitz_inhibitor_STI-like_sf"/>
</dbReference>
<dbReference type="SMART" id="SM00452">
    <property type="entry name" value="STI"/>
    <property type="match status" value="1"/>
</dbReference>
<proteinExistence type="predicted"/>
<dbReference type="Gene3D" id="2.80.10.50">
    <property type="match status" value="1"/>
</dbReference>
<keyword evidence="3" id="KW-1185">Reference proteome</keyword>
<dbReference type="PANTHER" id="PTHR33107">
    <property type="entry name" value="KUNITZ TRYPSIN INHIBITOR 2"/>
    <property type="match status" value="1"/>
</dbReference>
<keyword evidence="1" id="KW-0732">Signal</keyword>
<name>A0A8X7W284_BRACI</name>
<dbReference type="Pfam" id="PF00197">
    <property type="entry name" value="Kunitz_legume"/>
    <property type="match status" value="1"/>
</dbReference>
<protein>
    <submittedName>
        <fullName evidence="2">Uncharacterized protein</fullName>
    </submittedName>
</protein>
<dbReference type="AlphaFoldDB" id="A0A8X7W284"/>
<dbReference type="OrthoDB" id="1918435at2759"/>
<reference evidence="2 3" key="1">
    <citation type="submission" date="2020-02" db="EMBL/GenBank/DDBJ databases">
        <authorList>
            <person name="Ma Q."/>
            <person name="Huang Y."/>
            <person name="Song X."/>
            <person name="Pei D."/>
        </authorList>
    </citation>
    <scope>NUCLEOTIDE SEQUENCE [LARGE SCALE GENOMIC DNA]</scope>
    <source>
        <strain evidence="2">Sxm20200214</strain>
        <tissue evidence="2">Leaf</tissue>
    </source>
</reference>
<dbReference type="PROSITE" id="PS00283">
    <property type="entry name" value="SOYBEAN_KUNITZ"/>
    <property type="match status" value="1"/>
</dbReference>